<evidence type="ECO:0000256" key="1">
    <source>
        <dbReference type="SAM" id="MobiDB-lite"/>
    </source>
</evidence>
<organism evidence="2 3">
    <name type="scientific">Prevotella veroralis F0319</name>
    <dbReference type="NCBI Taxonomy" id="649761"/>
    <lineage>
        <taxon>Bacteria</taxon>
        <taxon>Pseudomonadati</taxon>
        <taxon>Bacteroidota</taxon>
        <taxon>Bacteroidia</taxon>
        <taxon>Bacteroidales</taxon>
        <taxon>Prevotellaceae</taxon>
        <taxon>Prevotella</taxon>
    </lineage>
</organism>
<sequence>MHRTGALSDLKEASPPPPLRMERGVDSTISHRKNNSFTCQPVTSSTQSNHNFEL</sequence>
<comment type="caution">
    <text evidence="2">The sequence shown here is derived from an EMBL/GenBank/DDBJ whole genome shotgun (WGS) entry which is preliminary data.</text>
</comment>
<feature type="compositionally biased region" description="Polar residues" evidence="1">
    <location>
        <begin position="35"/>
        <end position="54"/>
    </location>
</feature>
<dbReference type="HOGENOM" id="CLU_3046690_0_0_10"/>
<reference evidence="2 3" key="1">
    <citation type="submission" date="2009-09" db="EMBL/GenBank/DDBJ databases">
        <authorList>
            <person name="Weinstock G."/>
            <person name="Sodergren E."/>
            <person name="Clifton S."/>
            <person name="Fulton L."/>
            <person name="Fulton B."/>
            <person name="Courtney L."/>
            <person name="Fronick C."/>
            <person name="Harrison M."/>
            <person name="Strong C."/>
            <person name="Farmer C."/>
            <person name="Delahaunty K."/>
            <person name="Markovic C."/>
            <person name="Hall O."/>
            <person name="Minx P."/>
            <person name="Tomlinson C."/>
            <person name="Mitreva M."/>
            <person name="Nelson J."/>
            <person name="Hou S."/>
            <person name="Wollam A."/>
            <person name="Pepin K.H."/>
            <person name="Johnson M."/>
            <person name="Bhonagiri V."/>
            <person name="Nash W.E."/>
            <person name="Warren W."/>
            <person name="Chinwalla A."/>
            <person name="Mardis E.R."/>
            <person name="Wilson R.K."/>
        </authorList>
    </citation>
    <scope>NUCLEOTIDE SEQUENCE [LARGE SCALE GENOMIC DNA]</scope>
    <source>
        <strain evidence="2 3">F0319</strain>
    </source>
</reference>
<dbReference type="AlphaFoldDB" id="C9MK93"/>
<dbReference type="EMBL" id="ACVA01000002">
    <property type="protein sequence ID" value="EEX20037.1"/>
    <property type="molecule type" value="Genomic_DNA"/>
</dbReference>
<keyword evidence="3" id="KW-1185">Reference proteome</keyword>
<evidence type="ECO:0000313" key="2">
    <source>
        <dbReference type="EMBL" id="EEX20037.1"/>
    </source>
</evidence>
<name>C9MK93_9BACT</name>
<accession>C9MK93</accession>
<dbReference type="Proteomes" id="UP000003327">
    <property type="component" value="Unassembled WGS sequence"/>
</dbReference>
<protein>
    <submittedName>
        <fullName evidence="2">Uncharacterized protein</fullName>
    </submittedName>
</protein>
<proteinExistence type="predicted"/>
<evidence type="ECO:0000313" key="3">
    <source>
        <dbReference type="Proteomes" id="UP000003327"/>
    </source>
</evidence>
<gene>
    <name evidence="2" type="ORF">HMPREF0973_00010</name>
</gene>
<feature type="region of interest" description="Disordered" evidence="1">
    <location>
        <begin position="1"/>
        <end position="54"/>
    </location>
</feature>